<feature type="coiled-coil region" evidence="8">
    <location>
        <begin position="177"/>
        <end position="207"/>
    </location>
</feature>
<feature type="domain" description="Guanylate cyclase" evidence="11">
    <location>
        <begin position="356"/>
        <end position="483"/>
    </location>
</feature>
<evidence type="ECO:0000256" key="8">
    <source>
        <dbReference type="SAM" id="Coils"/>
    </source>
</evidence>
<evidence type="ECO:0000259" key="11">
    <source>
        <dbReference type="PROSITE" id="PS50125"/>
    </source>
</evidence>
<dbReference type="PROSITE" id="PS50112">
    <property type="entry name" value="PAS"/>
    <property type="match status" value="1"/>
</dbReference>
<proteinExistence type="inferred from homology"/>
<dbReference type="SUPFAM" id="SSF55781">
    <property type="entry name" value="GAF domain-like"/>
    <property type="match status" value="1"/>
</dbReference>
<dbReference type="Gene3D" id="3.30.450.40">
    <property type="match status" value="1"/>
</dbReference>
<keyword evidence="3" id="KW-0547">Nucleotide-binding</keyword>
<dbReference type="Gene3D" id="3.30.70.1230">
    <property type="entry name" value="Nucleotide cyclase"/>
    <property type="match status" value="1"/>
</dbReference>
<evidence type="ECO:0000256" key="6">
    <source>
        <dbReference type="ARBA" id="ARBA00023239"/>
    </source>
</evidence>
<dbReference type="Pfam" id="PF08448">
    <property type="entry name" value="PAS_4"/>
    <property type="match status" value="1"/>
</dbReference>
<organism evidence="12 13">
    <name type="scientific">Trichocoleus desertorum GB2-A4</name>
    <dbReference type="NCBI Taxonomy" id="2933944"/>
    <lineage>
        <taxon>Bacteria</taxon>
        <taxon>Bacillati</taxon>
        <taxon>Cyanobacteriota</taxon>
        <taxon>Cyanophyceae</taxon>
        <taxon>Leptolyngbyales</taxon>
        <taxon>Trichocoleusaceae</taxon>
        <taxon>Trichocoleus</taxon>
    </lineage>
</organism>
<dbReference type="InterPro" id="IPR001054">
    <property type="entry name" value="A/G_cyclase"/>
</dbReference>
<comment type="subcellular location">
    <subcellularLocation>
        <location evidence="1">Membrane</location>
    </subcellularLocation>
</comment>
<dbReference type="InterPro" id="IPR018297">
    <property type="entry name" value="A/G_cyclase_CS"/>
</dbReference>
<evidence type="ECO:0000256" key="4">
    <source>
        <dbReference type="ARBA" id="ARBA00022989"/>
    </source>
</evidence>
<dbReference type="CDD" id="cd07302">
    <property type="entry name" value="CHD"/>
    <property type="match status" value="1"/>
</dbReference>
<dbReference type="NCBIfam" id="TIGR00229">
    <property type="entry name" value="sensory_box"/>
    <property type="match status" value="1"/>
</dbReference>
<dbReference type="Proteomes" id="UP001464891">
    <property type="component" value="Unassembled WGS sequence"/>
</dbReference>
<gene>
    <name evidence="12" type="ORF">NC998_14900</name>
</gene>
<dbReference type="PANTHER" id="PTHR11920">
    <property type="entry name" value="GUANYLYL CYCLASE"/>
    <property type="match status" value="1"/>
</dbReference>
<feature type="compositionally biased region" description="Pro residues" evidence="9">
    <location>
        <begin position="13"/>
        <end position="26"/>
    </location>
</feature>
<dbReference type="InterPro" id="IPR003018">
    <property type="entry name" value="GAF"/>
</dbReference>
<name>A0ABV0J9C4_9CYAN</name>
<keyword evidence="2" id="KW-0812">Transmembrane</keyword>
<comment type="caution">
    <text evidence="12">The sequence shown here is derived from an EMBL/GenBank/DDBJ whole genome shotgun (WGS) entry which is preliminary data.</text>
</comment>
<evidence type="ECO:0000256" key="1">
    <source>
        <dbReference type="ARBA" id="ARBA00004370"/>
    </source>
</evidence>
<protein>
    <submittedName>
        <fullName evidence="12">PAS domain-containing protein</fullName>
    </submittedName>
</protein>
<dbReference type="SMART" id="SM00044">
    <property type="entry name" value="CYCc"/>
    <property type="match status" value="1"/>
</dbReference>
<accession>A0ABV0J9C4</accession>
<dbReference type="PROSITE" id="PS50125">
    <property type="entry name" value="GUANYLATE_CYCLASE_2"/>
    <property type="match status" value="1"/>
</dbReference>
<comment type="similarity">
    <text evidence="7">Belongs to the adenylyl cyclase class-4/guanylyl cyclase family.</text>
</comment>
<dbReference type="InterPro" id="IPR029787">
    <property type="entry name" value="Nucleotide_cyclase"/>
</dbReference>
<evidence type="ECO:0000313" key="12">
    <source>
        <dbReference type="EMBL" id="MEP0818386.1"/>
    </source>
</evidence>
<evidence type="ECO:0000256" key="2">
    <source>
        <dbReference type="ARBA" id="ARBA00022692"/>
    </source>
</evidence>
<dbReference type="Pfam" id="PF00211">
    <property type="entry name" value="Guanylate_cyc"/>
    <property type="match status" value="1"/>
</dbReference>
<evidence type="ECO:0000256" key="9">
    <source>
        <dbReference type="SAM" id="MobiDB-lite"/>
    </source>
</evidence>
<feature type="domain" description="PAS" evidence="10">
    <location>
        <begin position="204"/>
        <end position="274"/>
    </location>
</feature>
<dbReference type="SMART" id="SM00091">
    <property type="entry name" value="PAS"/>
    <property type="match status" value="1"/>
</dbReference>
<dbReference type="PROSITE" id="PS00452">
    <property type="entry name" value="GUANYLATE_CYCLASE_1"/>
    <property type="match status" value="1"/>
</dbReference>
<dbReference type="EMBL" id="JAMPKM010000008">
    <property type="protein sequence ID" value="MEP0818386.1"/>
    <property type="molecule type" value="Genomic_DNA"/>
</dbReference>
<keyword evidence="5" id="KW-0472">Membrane</keyword>
<dbReference type="Gene3D" id="3.30.450.20">
    <property type="entry name" value="PAS domain"/>
    <property type="match status" value="1"/>
</dbReference>
<evidence type="ECO:0000256" key="5">
    <source>
        <dbReference type="ARBA" id="ARBA00023136"/>
    </source>
</evidence>
<dbReference type="SUPFAM" id="SSF55785">
    <property type="entry name" value="PYP-like sensor domain (PAS domain)"/>
    <property type="match status" value="1"/>
</dbReference>
<dbReference type="SUPFAM" id="SSF55073">
    <property type="entry name" value="Nucleotide cyclase"/>
    <property type="match status" value="1"/>
</dbReference>
<sequence>MSKHKKSQRSPQPISPKPAVHAPPIPSNEAERLEALKQYNILDSMPEEAFDELTELAAQICGSPISLVSLTDSHRQWFKSKVGIDAVEVPREQAFCAHAIAKPDDLFVIPNMLEDERFAENPLVTNDPSIRFYAGTPLVTPDGFPLGTLCVLDRIPRNLTPEQRKALQVLGRQVIAQMELRLQIEKLERQINRYQQAEAQLRASDQQVVDLLEGMTDGFWALDRQWRFTFVNQKAGQILQKSPEELLGKVIWDVLSDLAGSKFDEEFHNAVTQQVSVNFEEFYAPLGRWIEVRAFPSYEGLSAFIHDITIRRVMEEALRYQQEQADRLLSNTLPGPIAKRLKLQEDTIADSFEEVTILFADLVNFTQWASEITPTALVSYLNEIFSAFDQLTEKHGLEKIKTIGDAYMVAGGLPIPSDHHVEAIAEMGLDMLSAIVQFNTKHGTKLNLCVGINTGPVIAGVIGTKKFSYDLWGDTVNIASRMESHGLPGRVQVTEATYHHLKTHYTFEKRDIIEVKGKGSMQTYLITGKKT</sequence>
<dbReference type="Pfam" id="PF01590">
    <property type="entry name" value="GAF"/>
    <property type="match status" value="1"/>
</dbReference>
<dbReference type="InterPro" id="IPR050401">
    <property type="entry name" value="Cyclic_nucleotide_synthase"/>
</dbReference>
<evidence type="ECO:0000256" key="7">
    <source>
        <dbReference type="RuleBase" id="RU000405"/>
    </source>
</evidence>
<evidence type="ECO:0000259" key="10">
    <source>
        <dbReference type="PROSITE" id="PS50112"/>
    </source>
</evidence>
<keyword evidence="8" id="KW-0175">Coiled coil</keyword>
<keyword evidence="13" id="KW-1185">Reference proteome</keyword>
<dbReference type="PANTHER" id="PTHR11920:SF335">
    <property type="entry name" value="GUANYLATE CYCLASE"/>
    <property type="match status" value="1"/>
</dbReference>
<dbReference type="InterPro" id="IPR000014">
    <property type="entry name" value="PAS"/>
</dbReference>
<dbReference type="InterPro" id="IPR013656">
    <property type="entry name" value="PAS_4"/>
</dbReference>
<evidence type="ECO:0000256" key="3">
    <source>
        <dbReference type="ARBA" id="ARBA00022741"/>
    </source>
</evidence>
<dbReference type="InterPro" id="IPR029016">
    <property type="entry name" value="GAF-like_dom_sf"/>
</dbReference>
<feature type="region of interest" description="Disordered" evidence="9">
    <location>
        <begin position="1"/>
        <end position="27"/>
    </location>
</feature>
<reference evidence="12 13" key="1">
    <citation type="submission" date="2022-04" db="EMBL/GenBank/DDBJ databases">
        <title>Positive selection, recombination, and allopatry shape intraspecific diversity of widespread and dominant cyanobacteria.</title>
        <authorList>
            <person name="Wei J."/>
            <person name="Shu W."/>
            <person name="Hu C."/>
        </authorList>
    </citation>
    <scope>NUCLEOTIDE SEQUENCE [LARGE SCALE GENOMIC DNA]</scope>
    <source>
        <strain evidence="12 13">GB2-A4</strain>
    </source>
</reference>
<dbReference type="SMART" id="SM00065">
    <property type="entry name" value="GAF"/>
    <property type="match status" value="1"/>
</dbReference>
<dbReference type="InterPro" id="IPR035965">
    <property type="entry name" value="PAS-like_dom_sf"/>
</dbReference>
<evidence type="ECO:0000313" key="13">
    <source>
        <dbReference type="Proteomes" id="UP001464891"/>
    </source>
</evidence>
<keyword evidence="4" id="KW-1133">Transmembrane helix</keyword>
<keyword evidence="6 7" id="KW-0456">Lyase</keyword>
<dbReference type="CDD" id="cd00130">
    <property type="entry name" value="PAS"/>
    <property type="match status" value="1"/>
</dbReference>